<feature type="domain" description="Peptidase M16 N-terminal" evidence="3">
    <location>
        <begin position="90"/>
        <end position="236"/>
    </location>
</feature>
<proteinExistence type="inferred from homology"/>
<dbReference type="PANTHER" id="PTHR11851">
    <property type="entry name" value="METALLOPROTEASE"/>
    <property type="match status" value="1"/>
</dbReference>
<organism evidence="5 6">
    <name type="scientific">Alkanindiges hydrocarboniclasticus</name>
    <dbReference type="NCBI Taxonomy" id="1907941"/>
    <lineage>
        <taxon>Bacteria</taxon>
        <taxon>Pseudomonadati</taxon>
        <taxon>Pseudomonadota</taxon>
        <taxon>Gammaproteobacteria</taxon>
        <taxon>Moraxellales</taxon>
        <taxon>Moraxellaceae</taxon>
        <taxon>Alkanindiges</taxon>
    </lineage>
</organism>
<dbReference type="PANTHER" id="PTHR11851:SF49">
    <property type="entry name" value="MITOCHONDRIAL-PROCESSING PEPTIDASE SUBUNIT ALPHA"/>
    <property type="match status" value="1"/>
</dbReference>
<dbReference type="GO" id="GO:0046872">
    <property type="term" value="F:metal ion binding"/>
    <property type="evidence" value="ECO:0007669"/>
    <property type="project" value="InterPro"/>
</dbReference>
<name>A0A1S8CY46_9GAMM</name>
<accession>A0A1S8CY46</accession>
<evidence type="ECO:0000313" key="5">
    <source>
        <dbReference type="EMBL" id="ONG42264.1"/>
    </source>
</evidence>
<evidence type="ECO:0000313" key="6">
    <source>
        <dbReference type="Proteomes" id="UP000192132"/>
    </source>
</evidence>
<dbReference type="SUPFAM" id="SSF63411">
    <property type="entry name" value="LuxS/MPP-like metallohydrolase"/>
    <property type="match status" value="2"/>
</dbReference>
<protein>
    <recommendedName>
        <fullName evidence="7">Insulinase family protein</fullName>
    </recommendedName>
</protein>
<comment type="similarity">
    <text evidence="1">Belongs to the peptidase M16 family.</text>
</comment>
<evidence type="ECO:0000259" key="3">
    <source>
        <dbReference type="Pfam" id="PF00675"/>
    </source>
</evidence>
<feature type="region of interest" description="Disordered" evidence="2">
    <location>
        <begin position="497"/>
        <end position="535"/>
    </location>
</feature>
<dbReference type="AlphaFoldDB" id="A0A1S8CY46"/>
<gene>
    <name evidence="5" type="ORF">BKE30_00165</name>
</gene>
<dbReference type="STRING" id="1907941.BKE30_00165"/>
<keyword evidence="6" id="KW-1185">Reference proteome</keyword>
<dbReference type="EMBL" id="MLCN01000001">
    <property type="protein sequence ID" value="ONG42264.1"/>
    <property type="molecule type" value="Genomic_DNA"/>
</dbReference>
<dbReference type="InterPro" id="IPR007863">
    <property type="entry name" value="Peptidase_M16_C"/>
</dbReference>
<evidence type="ECO:0000259" key="4">
    <source>
        <dbReference type="Pfam" id="PF05193"/>
    </source>
</evidence>
<sequence>MLDDTGLLENMITRMQQPLLPFSFHLKQFQQLWTIRQLFRLSQYSLIGLSLGVPLSAMAKPNPANSSVITPAPIQVKTKTYEETLPNGLKVIIREDHRAPVAMTQIWYKVGSTDETGDELGLSHALEHMMFKGTSKVPGEELSRISGKFGGSTNAFTSSNYTGYYQLYPAQYVPLALELEADRMQNLQLRQQDFEPEMRVIMEERRQRTDDNPKALAYEKFRWMAYPTSPLRQPTIGHMKNLEGLKLDSLKRWYQKWYTPNNATLIIVGDVDPKKTMYDVRRYFGDMPRRPTPVRSDVSEFQHIGERQMDVTVPVQIPALYLAWNVDSLQTADNPDKAYALALLQSVLDGGLSARFESRLIREQRILASVSCNYDLFSRGSSLFTITAIPEQGVTLEQARTAILAEVEKLKTDPITPAELERVKTSYLAELVYSQDSIAGQAQLIGILESADLSYKIIDTLPQKLNQLSVPYMQQIAQQYLVRDNLSTMYLRTPDSKTVAKAQNPVQPIPQQAPSATASATTTDPVSSTNAGSNP</sequence>
<evidence type="ECO:0008006" key="7">
    <source>
        <dbReference type="Google" id="ProtNLM"/>
    </source>
</evidence>
<dbReference type="Pfam" id="PF00675">
    <property type="entry name" value="Peptidase_M16"/>
    <property type="match status" value="1"/>
</dbReference>
<comment type="caution">
    <text evidence="5">The sequence shown here is derived from an EMBL/GenBank/DDBJ whole genome shotgun (WGS) entry which is preliminary data.</text>
</comment>
<dbReference type="Proteomes" id="UP000192132">
    <property type="component" value="Unassembled WGS sequence"/>
</dbReference>
<dbReference type="Gene3D" id="3.30.830.10">
    <property type="entry name" value="Metalloenzyme, LuxS/M16 peptidase-like"/>
    <property type="match status" value="2"/>
</dbReference>
<reference evidence="5 6" key="1">
    <citation type="submission" date="2016-10" db="EMBL/GenBank/DDBJ databases">
        <title>Draft Genome sequence of Alkanindiges sp. strain H1.</title>
        <authorList>
            <person name="Subhash Y."/>
            <person name="Lee S."/>
        </authorList>
    </citation>
    <scope>NUCLEOTIDE SEQUENCE [LARGE SCALE GENOMIC DNA]</scope>
    <source>
        <strain evidence="5 6">H1</strain>
    </source>
</reference>
<evidence type="ECO:0000256" key="1">
    <source>
        <dbReference type="ARBA" id="ARBA00007261"/>
    </source>
</evidence>
<feature type="compositionally biased region" description="Low complexity" evidence="2">
    <location>
        <begin position="509"/>
        <end position="529"/>
    </location>
</feature>
<dbReference type="InterPro" id="IPR050361">
    <property type="entry name" value="MPP/UQCRC_Complex"/>
</dbReference>
<dbReference type="Pfam" id="PF05193">
    <property type="entry name" value="Peptidase_M16_C"/>
    <property type="match status" value="1"/>
</dbReference>
<evidence type="ECO:0000256" key="2">
    <source>
        <dbReference type="SAM" id="MobiDB-lite"/>
    </source>
</evidence>
<feature type="domain" description="Peptidase M16 C-terminal" evidence="4">
    <location>
        <begin position="246"/>
        <end position="426"/>
    </location>
</feature>
<dbReference type="InterPro" id="IPR011249">
    <property type="entry name" value="Metalloenz_LuxS/M16"/>
</dbReference>
<dbReference type="InterPro" id="IPR011765">
    <property type="entry name" value="Pept_M16_N"/>
</dbReference>